<feature type="region of interest" description="Disordered" evidence="1">
    <location>
        <begin position="138"/>
        <end position="180"/>
    </location>
</feature>
<feature type="compositionally biased region" description="Polar residues" evidence="1">
    <location>
        <begin position="140"/>
        <end position="157"/>
    </location>
</feature>
<comment type="caution">
    <text evidence="2">The sequence shown here is derived from an EMBL/GenBank/DDBJ whole genome shotgun (WGS) entry which is preliminary data.</text>
</comment>
<proteinExistence type="predicted"/>
<name>A0A2G8SMB4_9APHY</name>
<dbReference type="AlphaFoldDB" id="A0A2G8SMB4"/>
<gene>
    <name evidence="2" type="ORF">GSI_02692</name>
</gene>
<dbReference type="Proteomes" id="UP000230002">
    <property type="component" value="Unassembled WGS sequence"/>
</dbReference>
<organism evidence="2 3">
    <name type="scientific">Ganoderma sinense ZZ0214-1</name>
    <dbReference type="NCBI Taxonomy" id="1077348"/>
    <lineage>
        <taxon>Eukaryota</taxon>
        <taxon>Fungi</taxon>
        <taxon>Dikarya</taxon>
        <taxon>Basidiomycota</taxon>
        <taxon>Agaricomycotina</taxon>
        <taxon>Agaricomycetes</taxon>
        <taxon>Polyporales</taxon>
        <taxon>Polyporaceae</taxon>
        <taxon>Ganoderma</taxon>
    </lineage>
</organism>
<reference evidence="2 3" key="1">
    <citation type="journal article" date="2015" name="Sci. Rep.">
        <title>Chromosome-level genome map provides insights into diverse defense mechanisms in the medicinal fungus Ganoderma sinense.</title>
        <authorList>
            <person name="Zhu Y."/>
            <person name="Xu J."/>
            <person name="Sun C."/>
            <person name="Zhou S."/>
            <person name="Xu H."/>
            <person name="Nelson D.R."/>
            <person name="Qian J."/>
            <person name="Song J."/>
            <person name="Luo H."/>
            <person name="Xiang L."/>
            <person name="Li Y."/>
            <person name="Xu Z."/>
            <person name="Ji A."/>
            <person name="Wang L."/>
            <person name="Lu S."/>
            <person name="Hayward A."/>
            <person name="Sun W."/>
            <person name="Li X."/>
            <person name="Schwartz D.C."/>
            <person name="Wang Y."/>
            <person name="Chen S."/>
        </authorList>
    </citation>
    <scope>NUCLEOTIDE SEQUENCE [LARGE SCALE GENOMIC DNA]</scope>
    <source>
        <strain evidence="2 3">ZZ0214-1</strain>
    </source>
</reference>
<sequence length="180" mass="20393">MPTVVRFMINIDPHYHEATFDCPYQDITANDVLDVAPRVCMDFYHLQTSGLPPPKELARRETYRLHYITDQATAFNLDQAYQARYDIRPAQRSNPDVLKQALGWYRAMGHYLTSEYTEPTSKLESKAPPDTTVVRCMISPKSNRTPPLSLPNGNPQSHPAPFPPKRHARLRSASSAPAEA</sequence>
<accession>A0A2G8SMB4</accession>
<evidence type="ECO:0000313" key="2">
    <source>
        <dbReference type="EMBL" id="PIL34905.1"/>
    </source>
</evidence>
<dbReference type="EMBL" id="AYKW01000004">
    <property type="protein sequence ID" value="PIL34905.1"/>
    <property type="molecule type" value="Genomic_DNA"/>
</dbReference>
<dbReference type="OrthoDB" id="10641133at2759"/>
<evidence type="ECO:0000256" key="1">
    <source>
        <dbReference type="SAM" id="MobiDB-lite"/>
    </source>
</evidence>
<protein>
    <submittedName>
        <fullName evidence="2">Uncharacterized protein</fullName>
    </submittedName>
</protein>
<keyword evidence="3" id="KW-1185">Reference proteome</keyword>
<evidence type="ECO:0000313" key="3">
    <source>
        <dbReference type="Proteomes" id="UP000230002"/>
    </source>
</evidence>